<feature type="transmembrane region" description="Helical" evidence="1">
    <location>
        <begin position="497"/>
        <end position="518"/>
    </location>
</feature>
<organism evidence="2 3">
    <name type="scientific">Planobispora longispora</name>
    <dbReference type="NCBI Taxonomy" id="28887"/>
    <lineage>
        <taxon>Bacteria</taxon>
        <taxon>Bacillati</taxon>
        <taxon>Actinomycetota</taxon>
        <taxon>Actinomycetes</taxon>
        <taxon>Streptosporangiales</taxon>
        <taxon>Streptosporangiaceae</taxon>
        <taxon>Planobispora</taxon>
    </lineage>
</organism>
<keyword evidence="3" id="KW-1185">Reference proteome</keyword>
<keyword evidence="1" id="KW-0472">Membrane</keyword>
<evidence type="ECO:0000313" key="2">
    <source>
        <dbReference type="EMBL" id="GIH75757.1"/>
    </source>
</evidence>
<feature type="transmembrane region" description="Helical" evidence="1">
    <location>
        <begin position="87"/>
        <end position="108"/>
    </location>
</feature>
<feature type="transmembrane region" description="Helical" evidence="1">
    <location>
        <begin position="209"/>
        <end position="230"/>
    </location>
</feature>
<feature type="transmembrane region" description="Helical" evidence="1">
    <location>
        <begin position="439"/>
        <end position="458"/>
    </location>
</feature>
<name>A0A8J3RHD5_9ACTN</name>
<reference evidence="2 3" key="1">
    <citation type="submission" date="2021-01" db="EMBL/GenBank/DDBJ databases">
        <title>Whole genome shotgun sequence of Planobispora longispora NBRC 13918.</title>
        <authorList>
            <person name="Komaki H."/>
            <person name="Tamura T."/>
        </authorList>
    </citation>
    <scope>NUCLEOTIDE SEQUENCE [LARGE SCALE GENOMIC DNA]</scope>
    <source>
        <strain evidence="2 3">NBRC 13918</strain>
    </source>
</reference>
<keyword evidence="1" id="KW-1133">Transmembrane helix</keyword>
<dbReference type="EMBL" id="BOOH01000018">
    <property type="protein sequence ID" value="GIH75757.1"/>
    <property type="molecule type" value="Genomic_DNA"/>
</dbReference>
<evidence type="ECO:0000313" key="3">
    <source>
        <dbReference type="Proteomes" id="UP000616724"/>
    </source>
</evidence>
<keyword evidence="1" id="KW-0812">Transmembrane</keyword>
<feature type="transmembrane region" description="Helical" evidence="1">
    <location>
        <begin position="237"/>
        <end position="258"/>
    </location>
</feature>
<dbReference type="AlphaFoldDB" id="A0A8J3RHD5"/>
<feature type="transmembrane region" description="Helical" evidence="1">
    <location>
        <begin position="120"/>
        <end position="141"/>
    </location>
</feature>
<proteinExistence type="predicted"/>
<comment type="caution">
    <text evidence="2">The sequence shown here is derived from an EMBL/GenBank/DDBJ whole genome shotgun (WGS) entry which is preliminary data.</text>
</comment>
<feature type="transmembrane region" description="Helical" evidence="1">
    <location>
        <begin position="464"/>
        <end position="485"/>
    </location>
</feature>
<feature type="transmembrane region" description="Helical" evidence="1">
    <location>
        <begin position="530"/>
        <end position="549"/>
    </location>
</feature>
<feature type="transmembrane region" description="Helical" evidence="1">
    <location>
        <begin position="278"/>
        <end position="298"/>
    </location>
</feature>
<feature type="transmembrane region" description="Helical" evidence="1">
    <location>
        <begin position="305"/>
        <end position="321"/>
    </location>
</feature>
<sequence>MRMWRWLPAASLTAFAVTALALYQVPLLDIAVFTAYLVLGVALPGTLVIRAVRGGGMSLPEEIALGVALGYAVEVAVYIGARAVGAPLLVVAWPVVVYALFCAVPGLRRHWRGAASRPKAPVWWSWTVVLVAVYLIAWTMATFFQQYDVTQPARWASAVDMLYHVALTGELKHHMPPTVPMVSGEPLLYHWFVYAHLAASSWVTGIEPYLLLFRLAMTPMLIALLVLVGVTGKRVTGSWAGGALGVAAMILLKAPNLYQGENWAFTYGGVQDVTWGSPTQTFGALMFAPVVIVLLDLLDRRRNGLGQWILLGVFLVAVMGAKAVYMPMVGLGLIAAVVGQALRGRGIAPVRPALLALGLTGACFLFSQLVLFSGAKLGMAVDPFNLMRIAWTKLTGLKTEVEQSSMLGLAGLYLLCWALAWSGVLGLLSRRRLLLSPGVLLLAGIGAGGLGAALTFGHPGLSQLFFLMGALPYLAILAVYGLMVVVRHARLSRGTVVAAAGCGVLAAFLLPLLCGVAIPLPPGTDPSVLYWPYFVLTAVAVPAGIVLMLRMGVLRAGAVMIVVFTALSLPGNVRDRLVYQEVRIKSTLAVPQGALDVMRWVRANSRPDDLVATNMHCKWGSQDRCEISRFWVAAFGERRVLLEGWAYTPKNLRNWKPGDSFKFEFWDRKRFTANRNAFYAPSQATVGRLRDRYGVKWLIVDESRMRRVSEMWRHAKFRFGSQGYSVYEVMERGEPIT</sequence>
<feature type="transmembrane region" description="Helical" evidence="1">
    <location>
        <begin position="556"/>
        <end position="573"/>
    </location>
</feature>
<gene>
    <name evidence="2" type="ORF">Plo01_21860</name>
</gene>
<feature type="transmembrane region" description="Helical" evidence="1">
    <location>
        <begin position="354"/>
        <end position="375"/>
    </location>
</feature>
<evidence type="ECO:0000256" key="1">
    <source>
        <dbReference type="SAM" id="Phobius"/>
    </source>
</evidence>
<dbReference type="RefSeq" id="WP_203890426.1">
    <property type="nucleotide sequence ID" value="NZ_BOOH01000018.1"/>
</dbReference>
<dbReference type="Proteomes" id="UP000616724">
    <property type="component" value="Unassembled WGS sequence"/>
</dbReference>
<feature type="transmembrane region" description="Helical" evidence="1">
    <location>
        <begin position="31"/>
        <end position="51"/>
    </location>
</feature>
<feature type="transmembrane region" description="Helical" evidence="1">
    <location>
        <begin position="327"/>
        <end position="342"/>
    </location>
</feature>
<protein>
    <submittedName>
        <fullName evidence="2">Uncharacterized protein</fullName>
    </submittedName>
</protein>
<feature type="transmembrane region" description="Helical" evidence="1">
    <location>
        <begin position="406"/>
        <end position="427"/>
    </location>
</feature>
<accession>A0A8J3RHD5</accession>
<feature type="transmembrane region" description="Helical" evidence="1">
    <location>
        <begin position="63"/>
        <end position="81"/>
    </location>
</feature>